<feature type="transmembrane region" description="Helical" evidence="3">
    <location>
        <begin position="298"/>
        <end position="317"/>
    </location>
</feature>
<feature type="transmembrane region" description="Helical" evidence="3">
    <location>
        <begin position="159"/>
        <end position="178"/>
    </location>
</feature>
<dbReference type="GO" id="GO:0016020">
    <property type="term" value="C:membrane"/>
    <property type="evidence" value="ECO:0007669"/>
    <property type="project" value="UniProtKB-SubCell"/>
</dbReference>
<evidence type="ECO:0000256" key="1">
    <source>
        <dbReference type="ARBA" id="ARBA00004141"/>
    </source>
</evidence>
<feature type="domain" description="Major facilitator superfamily (MFS) profile" evidence="4">
    <location>
        <begin position="63"/>
        <end position="447"/>
    </location>
</feature>
<feature type="transmembrane region" description="Helical" evidence="3">
    <location>
        <begin position="394"/>
        <end position="417"/>
    </location>
</feature>
<dbReference type="EMBL" id="JH711578">
    <property type="protein sequence ID" value="EIW81546.1"/>
    <property type="molecule type" value="Genomic_DNA"/>
</dbReference>
<dbReference type="PROSITE" id="PS50850">
    <property type="entry name" value="MFS"/>
    <property type="match status" value="1"/>
</dbReference>
<feature type="transmembrane region" description="Helical" evidence="3">
    <location>
        <begin position="132"/>
        <end position="153"/>
    </location>
</feature>
<dbReference type="Pfam" id="PF07690">
    <property type="entry name" value="MFS_1"/>
    <property type="match status" value="1"/>
</dbReference>
<name>A0A5M3MR54_CONPW</name>
<dbReference type="Proteomes" id="UP000053558">
    <property type="component" value="Unassembled WGS sequence"/>
</dbReference>
<proteinExistence type="predicted"/>
<comment type="subcellular location">
    <subcellularLocation>
        <location evidence="1">Membrane</location>
        <topology evidence="1">Multi-pass membrane protein</topology>
    </subcellularLocation>
</comment>
<dbReference type="AlphaFoldDB" id="A0A5M3MR54"/>
<dbReference type="SUPFAM" id="SSF103473">
    <property type="entry name" value="MFS general substrate transporter"/>
    <property type="match status" value="1"/>
</dbReference>
<gene>
    <name evidence="5" type="ORF">CONPUDRAFT_104961</name>
</gene>
<feature type="transmembrane region" description="Helical" evidence="3">
    <location>
        <begin position="103"/>
        <end position="120"/>
    </location>
</feature>
<dbReference type="GO" id="GO:0022857">
    <property type="term" value="F:transmembrane transporter activity"/>
    <property type="evidence" value="ECO:0007669"/>
    <property type="project" value="InterPro"/>
</dbReference>
<dbReference type="PANTHER" id="PTHR42910">
    <property type="entry name" value="TRANSPORTER SCO4007-RELATED"/>
    <property type="match status" value="1"/>
</dbReference>
<dbReference type="PANTHER" id="PTHR42910:SF1">
    <property type="entry name" value="MAJOR FACILITATOR SUPERFAMILY (MFS) PROFILE DOMAIN-CONTAINING PROTEIN"/>
    <property type="match status" value="1"/>
</dbReference>
<dbReference type="InterPro" id="IPR036259">
    <property type="entry name" value="MFS_trans_sf"/>
</dbReference>
<dbReference type="OrthoDB" id="2105912at2759"/>
<feature type="compositionally biased region" description="Polar residues" evidence="2">
    <location>
        <begin position="1"/>
        <end position="24"/>
    </location>
</feature>
<protein>
    <submittedName>
        <fullName evidence="5">Membrane protein</fullName>
    </submittedName>
</protein>
<feature type="transmembrane region" description="Helical" evidence="3">
    <location>
        <begin position="190"/>
        <end position="214"/>
    </location>
</feature>
<dbReference type="KEGG" id="cput:CONPUDRAFT_104961"/>
<evidence type="ECO:0000256" key="3">
    <source>
        <dbReference type="SAM" id="Phobius"/>
    </source>
</evidence>
<dbReference type="GeneID" id="19198507"/>
<reference evidence="6" key="1">
    <citation type="journal article" date="2012" name="Science">
        <title>The Paleozoic origin of enzymatic lignin decomposition reconstructed from 31 fungal genomes.</title>
        <authorList>
            <person name="Floudas D."/>
            <person name="Binder M."/>
            <person name="Riley R."/>
            <person name="Barry K."/>
            <person name="Blanchette R.A."/>
            <person name="Henrissat B."/>
            <person name="Martinez A.T."/>
            <person name="Otillar R."/>
            <person name="Spatafora J.W."/>
            <person name="Yadav J.S."/>
            <person name="Aerts A."/>
            <person name="Benoit I."/>
            <person name="Boyd A."/>
            <person name="Carlson A."/>
            <person name="Copeland A."/>
            <person name="Coutinho P.M."/>
            <person name="de Vries R.P."/>
            <person name="Ferreira P."/>
            <person name="Findley K."/>
            <person name="Foster B."/>
            <person name="Gaskell J."/>
            <person name="Glotzer D."/>
            <person name="Gorecki P."/>
            <person name="Heitman J."/>
            <person name="Hesse C."/>
            <person name="Hori C."/>
            <person name="Igarashi K."/>
            <person name="Jurgens J.A."/>
            <person name="Kallen N."/>
            <person name="Kersten P."/>
            <person name="Kohler A."/>
            <person name="Kuees U."/>
            <person name="Kumar T.K.A."/>
            <person name="Kuo A."/>
            <person name="LaButti K."/>
            <person name="Larrondo L.F."/>
            <person name="Lindquist E."/>
            <person name="Ling A."/>
            <person name="Lombard V."/>
            <person name="Lucas S."/>
            <person name="Lundell T."/>
            <person name="Martin R."/>
            <person name="McLaughlin D.J."/>
            <person name="Morgenstern I."/>
            <person name="Morin E."/>
            <person name="Murat C."/>
            <person name="Nagy L.G."/>
            <person name="Nolan M."/>
            <person name="Ohm R.A."/>
            <person name="Patyshakuliyeva A."/>
            <person name="Rokas A."/>
            <person name="Ruiz-Duenas F.J."/>
            <person name="Sabat G."/>
            <person name="Salamov A."/>
            <person name="Samejima M."/>
            <person name="Schmutz J."/>
            <person name="Slot J.C."/>
            <person name="St John F."/>
            <person name="Stenlid J."/>
            <person name="Sun H."/>
            <person name="Sun S."/>
            <person name="Syed K."/>
            <person name="Tsang A."/>
            <person name="Wiebenga A."/>
            <person name="Young D."/>
            <person name="Pisabarro A."/>
            <person name="Eastwood D.C."/>
            <person name="Martin F."/>
            <person name="Cullen D."/>
            <person name="Grigoriev I.V."/>
            <person name="Hibbett D.S."/>
        </authorList>
    </citation>
    <scope>NUCLEOTIDE SEQUENCE [LARGE SCALE GENOMIC DNA]</scope>
    <source>
        <strain evidence="6">RWD-64-598 SS2</strain>
    </source>
</reference>
<feature type="region of interest" description="Disordered" evidence="2">
    <location>
        <begin position="1"/>
        <end position="33"/>
    </location>
</feature>
<feature type="region of interest" description="Disordered" evidence="2">
    <location>
        <begin position="460"/>
        <end position="482"/>
    </location>
</feature>
<dbReference type="OMA" id="AAFNILW"/>
<keyword evidence="3" id="KW-0812">Transmembrane</keyword>
<sequence>MNNSMAPLGLTQSPTDTFVGTSRDSSPDTRTEKEPYVVRSRDFGFIPIPKRLQYHPNKPFKFGLVINILFGVASTFTVANLYYCQPLLIQLSESFHVTYEEVSLIPTLIQAGYAVGLVLITPLGDIVRRRPLVLALVLISSSLTIGCAITSNLRLFEALGFLIGFVSIVPQILIPLAADLAPPERRGSALAIVLAGLMLGILVARVLAGVIGNFTSWRVVYLLAIGVQSVVLAGAYAVLPDYPAKNTGLAYWRILWTMATYAVTEPVLIQASLVNVASSACFNAFWVTLTFLLGGAPYSYSTLVIGLFGLLGMLGVVATPLCGRLVDRLVPWSSALLATAGMLVFAAVQTAGGGINVSAVIIATFGFDVFRQLQQVSLSTTVMNISSEARSRMNAVNIFAIFIGQVMGTAVGTTVFVSYGWRALGVLLVGLCGFQIATLLIRGPQCARYTWFGYEGGLKPRKDPGKSGSEDEKSNVEARLGV</sequence>
<feature type="transmembrane region" description="Helical" evidence="3">
    <location>
        <begin position="220"/>
        <end position="239"/>
    </location>
</feature>
<feature type="transmembrane region" description="Helical" evidence="3">
    <location>
        <begin position="60"/>
        <end position="83"/>
    </location>
</feature>
<keyword evidence="3" id="KW-1133">Transmembrane helix</keyword>
<dbReference type="CDD" id="cd17324">
    <property type="entry name" value="MFS_NepI_like"/>
    <property type="match status" value="1"/>
</dbReference>
<evidence type="ECO:0000256" key="2">
    <source>
        <dbReference type="SAM" id="MobiDB-lite"/>
    </source>
</evidence>
<accession>A0A5M3MR54</accession>
<feature type="compositionally biased region" description="Basic and acidic residues" evidence="2">
    <location>
        <begin position="460"/>
        <end position="476"/>
    </location>
</feature>
<evidence type="ECO:0000313" key="5">
    <source>
        <dbReference type="EMBL" id="EIW81546.1"/>
    </source>
</evidence>
<dbReference type="Gene3D" id="1.20.1250.20">
    <property type="entry name" value="MFS general substrate transporter like domains"/>
    <property type="match status" value="1"/>
</dbReference>
<feature type="transmembrane region" description="Helical" evidence="3">
    <location>
        <begin position="354"/>
        <end position="373"/>
    </location>
</feature>
<dbReference type="InterPro" id="IPR020846">
    <property type="entry name" value="MFS_dom"/>
</dbReference>
<dbReference type="InterPro" id="IPR011701">
    <property type="entry name" value="MFS"/>
</dbReference>
<keyword evidence="6" id="KW-1185">Reference proteome</keyword>
<comment type="caution">
    <text evidence="5">The sequence shown here is derived from an EMBL/GenBank/DDBJ whole genome shotgun (WGS) entry which is preliminary data.</text>
</comment>
<feature type="transmembrane region" description="Helical" evidence="3">
    <location>
        <begin position="423"/>
        <end position="441"/>
    </location>
</feature>
<dbReference type="RefSeq" id="XP_007768857.1">
    <property type="nucleotide sequence ID" value="XM_007770667.1"/>
</dbReference>
<feature type="transmembrane region" description="Helical" evidence="3">
    <location>
        <begin position="260"/>
        <end position="286"/>
    </location>
</feature>
<organism evidence="5 6">
    <name type="scientific">Coniophora puteana (strain RWD-64-598)</name>
    <name type="common">Brown rot fungus</name>
    <dbReference type="NCBI Taxonomy" id="741705"/>
    <lineage>
        <taxon>Eukaryota</taxon>
        <taxon>Fungi</taxon>
        <taxon>Dikarya</taxon>
        <taxon>Basidiomycota</taxon>
        <taxon>Agaricomycotina</taxon>
        <taxon>Agaricomycetes</taxon>
        <taxon>Agaricomycetidae</taxon>
        <taxon>Boletales</taxon>
        <taxon>Coniophorineae</taxon>
        <taxon>Coniophoraceae</taxon>
        <taxon>Coniophora</taxon>
    </lineage>
</organism>
<evidence type="ECO:0000259" key="4">
    <source>
        <dbReference type="PROSITE" id="PS50850"/>
    </source>
</evidence>
<keyword evidence="3" id="KW-0472">Membrane</keyword>
<evidence type="ECO:0000313" key="6">
    <source>
        <dbReference type="Proteomes" id="UP000053558"/>
    </source>
</evidence>